<feature type="chain" id="PRO_5016574367" evidence="1">
    <location>
        <begin position="18"/>
        <end position="255"/>
    </location>
</feature>
<evidence type="ECO:0000256" key="1">
    <source>
        <dbReference type="SAM" id="SignalP"/>
    </source>
</evidence>
<dbReference type="EMBL" id="UNSH01000081">
    <property type="protein sequence ID" value="SZF05556.1"/>
    <property type="molecule type" value="Genomic_DNA"/>
</dbReference>
<evidence type="ECO:0000313" key="2">
    <source>
        <dbReference type="EMBL" id="SZF05556.1"/>
    </source>
</evidence>
<dbReference type="Proteomes" id="UP000275772">
    <property type="component" value="Unassembled WGS sequence"/>
</dbReference>
<dbReference type="AlphaFoldDB" id="A0A383V0M2"/>
<protein>
    <submittedName>
        <fullName evidence="2">Uncharacterized protein</fullName>
    </submittedName>
</protein>
<reference evidence="2 3" key="1">
    <citation type="submission" date="2017-11" db="EMBL/GenBank/DDBJ databases">
        <authorList>
            <person name="Kracher B."/>
        </authorList>
    </citation>
    <scope>NUCLEOTIDE SEQUENCE [LARGE SCALE GENOMIC DNA]</scope>
    <source>
        <strain evidence="2 3">RACE1</strain>
    </source>
</reference>
<evidence type="ECO:0000313" key="3">
    <source>
        <dbReference type="Proteomes" id="UP000275772"/>
    </source>
</evidence>
<keyword evidence="1" id="KW-0732">Signal</keyword>
<organism evidence="2 3">
    <name type="scientific">Blumeria hordei</name>
    <name type="common">Barley powdery mildew</name>
    <name type="synonym">Blumeria graminis f. sp. hordei</name>
    <dbReference type="NCBI Taxonomy" id="2867405"/>
    <lineage>
        <taxon>Eukaryota</taxon>
        <taxon>Fungi</taxon>
        <taxon>Dikarya</taxon>
        <taxon>Ascomycota</taxon>
        <taxon>Pezizomycotina</taxon>
        <taxon>Leotiomycetes</taxon>
        <taxon>Erysiphales</taxon>
        <taxon>Erysiphaceae</taxon>
        <taxon>Blumeria</taxon>
    </lineage>
</organism>
<proteinExistence type="predicted"/>
<sequence>MHCHFLVITSLLDLGIGVTFQFDIIKPYEEGRTDHYIRYEGPPYWAMETPQDVACVKLTNISKYNMIYKFCSDIKTHLSYIEKHFEGPTYRKKENIEDTIEEARLYKECSKQIDKQNVGITVLNVSAIRKNRIPPCTVKMIIKDISYRRARAYGSYGIHSHKFSAKVSLNWDLFIPFHEILDRKDPLMTVEVLGERTYLVHVAGFLKLITPKSLNRRYKITPALGNPPENEIYEFLMKSNHPRIIPPVEVDVTRQ</sequence>
<feature type="signal peptide" evidence="1">
    <location>
        <begin position="1"/>
        <end position="17"/>
    </location>
</feature>
<name>A0A383V0M2_BLUHO</name>
<gene>
    <name evidence="2" type="ORF">BLGHR1_16359</name>
</gene>
<dbReference type="VEuPathDB" id="FungiDB:BLGHR1_16359"/>
<accession>A0A383V0M2</accession>